<protein>
    <submittedName>
        <fullName evidence="2">Uncharacterized protein</fullName>
    </submittedName>
</protein>
<dbReference type="AlphaFoldDB" id="A0A8J3VT63"/>
<proteinExistence type="predicted"/>
<gene>
    <name evidence="2" type="ORF">Raf01_53600</name>
</gene>
<dbReference type="EMBL" id="BONZ01000050">
    <property type="protein sequence ID" value="GIH17188.1"/>
    <property type="molecule type" value="Genomic_DNA"/>
</dbReference>
<organism evidence="2 3">
    <name type="scientific">Rugosimonospora africana</name>
    <dbReference type="NCBI Taxonomy" id="556532"/>
    <lineage>
        <taxon>Bacteria</taxon>
        <taxon>Bacillati</taxon>
        <taxon>Actinomycetota</taxon>
        <taxon>Actinomycetes</taxon>
        <taxon>Micromonosporales</taxon>
        <taxon>Micromonosporaceae</taxon>
        <taxon>Rugosimonospora</taxon>
    </lineage>
</organism>
<dbReference type="Proteomes" id="UP000642748">
    <property type="component" value="Unassembled WGS sequence"/>
</dbReference>
<dbReference type="RefSeq" id="WP_203920748.1">
    <property type="nucleotide sequence ID" value="NZ_BONZ01000050.1"/>
</dbReference>
<feature type="region of interest" description="Disordered" evidence="1">
    <location>
        <begin position="67"/>
        <end position="87"/>
    </location>
</feature>
<keyword evidence="3" id="KW-1185">Reference proteome</keyword>
<comment type="caution">
    <text evidence="2">The sequence shown here is derived from an EMBL/GenBank/DDBJ whole genome shotgun (WGS) entry which is preliminary data.</text>
</comment>
<accession>A0A8J3VT63</accession>
<evidence type="ECO:0000313" key="2">
    <source>
        <dbReference type="EMBL" id="GIH17188.1"/>
    </source>
</evidence>
<evidence type="ECO:0000256" key="1">
    <source>
        <dbReference type="SAM" id="MobiDB-lite"/>
    </source>
</evidence>
<evidence type="ECO:0000313" key="3">
    <source>
        <dbReference type="Proteomes" id="UP000642748"/>
    </source>
</evidence>
<sequence>MSSATGDDAFLHELELNVRAELTLVEADQPTEEAVVVPSQEWLFDQADAERYDIGLRGLLDAVEALEEDSRSGVGPAPTGLDEASER</sequence>
<reference evidence="2" key="1">
    <citation type="submission" date="2021-01" db="EMBL/GenBank/DDBJ databases">
        <title>Whole genome shotgun sequence of Rugosimonospora africana NBRC 104875.</title>
        <authorList>
            <person name="Komaki H."/>
            <person name="Tamura T."/>
        </authorList>
    </citation>
    <scope>NUCLEOTIDE SEQUENCE</scope>
    <source>
        <strain evidence="2">NBRC 104875</strain>
    </source>
</reference>
<name>A0A8J3VT63_9ACTN</name>